<feature type="transmembrane region" description="Helical" evidence="9">
    <location>
        <begin position="95"/>
        <end position="113"/>
    </location>
</feature>
<name>A0ABW4YSS4_9HYPH</name>
<proteinExistence type="inferred from homology"/>
<evidence type="ECO:0000256" key="4">
    <source>
        <dbReference type="ARBA" id="ARBA00022519"/>
    </source>
</evidence>
<evidence type="ECO:0000313" key="12">
    <source>
        <dbReference type="Proteomes" id="UP001597299"/>
    </source>
</evidence>
<comment type="function">
    <text evidence="9">Part of the tripartite ATP-independent periplasmic (TRAP) transport system.</text>
</comment>
<keyword evidence="2 9" id="KW-0813">Transport</keyword>
<protein>
    <recommendedName>
        <fullName evidence="9">TRAP transporter small permease protein</fullName>
    </recommendedName>
</protein>
<feature type="transmembrane region" description="Helical" evidence="9">
    <location>
        <begin position="53"/>
        <end position="74"/>
    </location>
</feature>
<organism evidence="11 12">
    <name type="scientific">Ancylobacter oerskovii</name>
    <dbReference type="NCBI Taxonomy" id="459519"/>
    <lineage>
        <taxon>Bacteria</taxon>
        <taxon>Pseudomonadati</taxon>
        <taxon>Pseudomonadota</taxon>
        <taxon>Alphaproteobacteria</taxon>
        <taxon>Hyphomicrobiales</taxon>
        <taxon>Xanthobacteraceae</taxon>
        <taxon>Ancylobacter</taxon>
    </lineage>
</organism>
<feature type="transmembrane region" description="Helical" evidence="9">
    <location>
        <begin position="133"/>
        <end position="150"/>
    </location>
</feature>
<dbReference type="PANTHER" id="PTHR35011:SF11">
    <property type="entry name" value="TRAP TRANSPORTER SMALL PERMEASE PROTEIN"/>
    <property type="match status" value="1"/>
</dbReference>
<keyword evidence="4 9" id="KW-0997">Cell inner membrane</keyword>
<dbReference type="Pfam" id="PF04290">
    <property type="entry name" value="DctQ"/>
    <property type="match status" value="1"/>
</dbReference>
<dbReference type="PANTHER" id="PTHR35011">
    <property type="entry name" value="2,3-DIKETO-L-GULONATE TRAP TRANSPORTER SMALL PERMEASE PROTEIN YIAM"/>
    <property type="match status" value="1"/>
</dbReference>
<evidence type="ECO:0000256" key="5">
    <source>
        <dbReference type="ARBA" id="ARBA00022692"/>
    </source>
</evidence>
<evidence type="ECO:0000256" key="2">
    <source>
        <dbReference type="ARBA" id="ARBA00022448"/>
    </source>
</evidence>
<comment type="subcellular location">
    <subcellularLocation>
        <location evidence="1 9">Cell inner membrane</location>
        <topology evidence="1 9">Multi-pass membrane protein</topology>
    </subcellularLocation>
</comment>
<evidence type="ECO:0000256" key="7">
    <source>
        <dbReference type="ARBA" id="ARBA00023136"/>
    </source>
</evidence>
<evidence type="ECO:0000256" key="6">
    <source>
        <dbReference type="ARBA" id="ARBA00022989"/>
    </source>
</evidence>
<evidence type="ECO:0000259" key="10">
    <source>
        <dbReference type="Pfam" id="PF04290"/>
    </source>
</evidence>
<keyword evidence="5 9" id="KW-0812">Transmembrane</keyword>
<dbReference type="RefSeq" id="WP_213353471.1">
    <property type="nucleotide sequence ID" value="NZ_JAHBGB010000036.1"/>
</dbReference>
<keyword evidence="6 9" id="KW-1133">Transmembrane helix</keyword>
<accession>A0ABW4YSS4</accession>
<evidence type="ECO:0000256" key="8">
    <source>
        <dbReference type="ARBA" id="ARBA00038436"/>
    </source>
</evidence>
<keyword evidence="12" id="KW-1185">Reference proteome</keyword>
<evidence type="ECO:0000313" key="11">
    <source>
        <dbReference type="EMBL" id="MFD2139310.1"/>
    </source>
</evidence>
<comment type="caution">
    <text evidence="11">The sequence shown here is derived from an EMBL/GenBank/DDBJ whole genome shotgun (WGS) entry which is preliminary data.</text>
</comment>
<keyword evidence="3" id="KW-1003">Cell membrane</keyword>
<reference evidence="12" key="1">
    <citation type="journal article" date="2019" name="Int. J. Syst. Evol. Microbiol.">
        <title>The Global Catalogue of Microorganisms (GCM) 10K type strain sequencing project: providing services to taxonomists for standard genome sequencing and annotation.</title>
        <authorList>
            <consortium name="The Broad Institute Genomics Platform"/>
            <consortium name="The Broad Institute Genome Sequencing Center for Infectious Disease"/>
            <person name="Wu L."/>
            <person name="Ma J."/>
        </authorList>
    </citation>
    <scope>NUCLEOTIDE SEQUENCE [LARGE SCALE GENOMIC DNA]</scope>
    <source>
        <strain evidence="12">CCM 7435</strain>
    </source>
</reference>
<dbReference type="EMBL" id="JBHUHD010000001">
    <property type="protein sequence ID" value="MFD2139310.1"/>
    <property type="molecule type" value="Genomic_DNA"/>
</dbReference>
<comment type="similarity">
    <text evidence="8 9">Belongs to the TRAP transporter small permease family.</text>
</comment>
<dbReference type="InterPro" id="IPR055348">
    <property type="entry name" value="DctQ"/>
</dbReference>
<evidence type="ECO:0000256" key="9">
    <source>
        <dbReference type="RuleBase" id="RU369079"/>
    </source>
</evidence>
<keyword evidence="7 9" id="KW-0472">Membrane</keyword>
<gene>
    <name evidence="11" type="ORF">ACFSNC_02745</name>
</gene>
<dbReference type="InterPro" id="IPR007387">
    <property type="entry name" value="TRAP_DctQ"/>
</dbReference>
<dbReference type="Proteomes" id="UP001597299">
    <property type="component" value="Unassembled WGS sequence"/>
</dbReference>
<comment type="subunit">
    <text evidence="9">The complex comprises the extracytoplasmic solute receptor protein and the two transmembrane proteins.</text>
</comment>
<feature type="domain" description="Tripartite ATP-independent periplasmic transporters DctQ component" evidence="10">
    <location>
        <begin position="29"/>
        <end position="157"/>
    </location>
</feature>
<feature type="transmembrane region" description="Helical" evidence="9">
    <location>
        <begin position="12"/>
        <end position="33"/>
    </location>
</feature>
<evidence type="ECO:0000256" key="1">
    <source>
        <dbReference type="ARBA" id="ARBA00004429"/>
    </source>
</evidence>
<evidence type="ECO:0000256" key="3">
    <source>
        <dbReference type="ARBA" id="ARBA00022475"/>
    </source>
</evidence>
<sequence>MQALRVVRRVLGVLSTIALWIAGILLVIMTAVVGWQVFGRYVLNDTPNWSEPLALQFMSWFILLGAAVGVRDSVHLGLDLFHHISPPWAQRTMDLVSLALVAAFGIAMAWYGAKLAIGTWTATIPVLGWPGGVDFFPLVLGGILIALFAAERFVDTLIGVEIAADTATPELV</sequence>